<dbReference type="RefSeq" id="WP_024624155.1">
    <property type="nucleotide sequence ID" value="NZ_AYGX02000043.1"/>
</dbReference>
<dbReference type="EMBL" id="AYGX02000043">
    <property type="protein sequence ID" value="KRO28439.1"/>
    <property type="molecule type" value="Genomic_DNA"/>
</dbReference>
<organism evidence="1 2">
    <name type="scientific">Lactiplantibacillus fabifermentans DSM 21115</name>
    <dbReference type="NCBI Taxonomy" id="1413187"/>
    <lineage>
        <taxon>Bacteria</taxon>
        <taxon>Bacillati</taxon>
        <taxon>Bacillota</taxon>
        <taxon>Bacilli</taxon>
        <taxon>Lactobacillales</taxon>
        <taxon>Lactobacillaceae</taxon>
        <taxon>Lactiplantibacillus</taxon>
    </lineage>
</organism>
<accession>A0A0R2NRY5</accession>
<gene>
    <name evidence="1" type="ORF">DY78_GL002435</name>
</gene>
<protein>
    <recommendedName>
        <fullName evidence="3">DUF4393 domain-containing protein</fullName>
    </recommendedName>
</protein>
<name>A0A0R2NRY5_9LACO</name>
<keyword evidence="2" id="KW-1185">Reference proteome</keyword>
<dbReference type="AlphaFoldDB" id="A0A0R2NRY5"/>
<comment type="caution">
    <text evidence="1">The sequence shown here is derived from an EMBL/GenBank/DDBJ whole genome shotgun (WGS) entry which is preliminary data.</text>
</comment>
<proteinExistence type="predicted"/>
<evidence type="ECO:0000313" key="1">
    <source>
        <dbReference type="EMBL" id="KRO28439.1"/>
    </source>
</evidence>
<sequence>MDNSNDKLHGKDYAWLAVEAAVASVPTFGPALQTAYFGAKNEKRFKRIEEFYNHLSEEVEKVKTQLTSSDEINQYSEQISQYMEKVNNIIESDPTLAKRSMLHNGFLNILKSPSKIDWEQEQYFTSIVPQIDLTDIKLLLGTQKLEPDKWIQIEDVVTFFDTQLDKFYLIGLCERLTNFGLFEKRFGSINMQSSGTVIDTYYRLTDLGRNFLTFTMEPPIAKNQNTNN</sequence>
<evidence type="ECO:0000313" key="2">
    <source>
        <dbReference type="Proteomes" id="UP000050920"/>
    </source>
</evidence>
<dbReference type="Proteomes" id="UP000050920">
    <property type="component" value="Unassembled WGS sequence"/>
</dbReference>
<evidence type="ECO:0008006" key="3">
    <source>
        <dbReference type="Google" id="ProtNLM"/>
    </source>
</evidence>
<reference evidence="1 2" key="1">
    <citation type="journal article" date="2015" name="Genome Announc.">
        <title>Expanding the biotechnology potential of lactobacilli through comparative genomics of 213 strains and associated genera.</title>
        <authorList>
            <person name="Sun Z."/>
            <person name="Harris H.M."/>
            <person name="McCann A."/>
            <person name="Guo C."/>
            <person name="Argimon S."/>
            <person name="Zhang W."/>
            <person name="Yang X."/>
            <person name="Jeffery I.B."/>
            <person name="Cooney J.C."/>
            <person name="Kagawa T.F."/>
            <person name="Liu W."/>
            <person name="Song Y."/>
            <person name="Salvetti E."/>
            <person name="Wrobel A."/>
            <person name="Rasinkangas P."/>
            <person name="Parkhill J."/>
            <person name="Rea M.C."/>
            <person name="O'Sullivan O."/>
            <person name="Ritari J."/>
            <person name="Douillard F.P."/>
            <person name="Paul Ross R."/>
            <person name="Yang R."/>
            <person name="Briner A.E."/>
            <person name="Felis G.E."/>
            <person name="de Vos W.M."/>
            <person name="Barrangou R."/>
            <person name="Klaenhammer T.R."/>
            <person name="Caufield P.W."/>
            <person name="Cui Y."/>
            <person name="Zhang H."/>
            <person name="O'Toole P.W."/>
        </authorList>
    </citation>
    <scope>NUCLEOTIDE SEQUENCE [LARGE SCALE GENOMIC DNA]</scope>
    <source>
        <strain evidence="1 2">DSM 21115</strain>
    </source>
</reference>